<evidence type="ECO:0000313" key="4">
    <source>
        <dbReference type="EMBL" id="GHF14054.1"/>
    </source>
</evidence>
<feature type="domain" description="Hydantoinase A/oxoprolinase" evidence="1">
    <location>
        <begin position="200"/>
        <end position="480"/>
    </location>
</feature>
<reference evidence="4" key="2">
    <citation type="submission" date="2020-09" db="EMBL/GenBank/DDBJ databases">
        <authorList>
            <person name="Sun Q."/>
            <person name="Kim S."/>
        </authorList>
    </citation>
    <scope>NUCLEOTIDE SEQUENCE</scope>
    <source>
        <strain evidence="4">KCTC 42590</strain>
    </source>
</reference>
<dbReference type="Pfam" id="PF05378">
    <property type="entry name" value="Hydant_A_N"/>
    <property type="match status" value="1"/>
</dbReference>
<evidence type="ECO:0000313" key="5">
    <source>
        <dbReference type="Proteomes" id="UP000630923"/>
    </source>
</evidence>
<dbReference type="Pfam" id="PF01968">
    <property type="entry name" value="Hydantoinase_A"/>
    <property type="match status" value="1"/>
</dbReference>
<dbReference type="GO" id="GO:0006749">
    <property type="term" value="P:glutathione metabolic process"/>
    <property type="evidence" value="ECO:0007669"/>
    <property type="project" value="TreeGrafter"/>
</dbReference>
<dbReference type="PANTHER" id="PTHR11365:SF23">
    <property type="entry name" value="HYPOTHETICAL 5-OXOPROLINASE (EUROFUNG)-RELATED"/>
    <property type="match status" value="1"/>
</dbReference>
<dbReference type="GO" id="GO:0005829">
    <property type="term" value="C:cytosol"/>
    <property type="evidence" value="ECO:0007669"/>
    <property type="project" value="TreeGrafter"/>
</dbReference>
<accession>A0A919E4X7</accession>
<dbReference type="InterPro" id="IPR002821">
    <property type="entry name" value="Hydantoinase_A"/>
</dbReference>
<dbReference type="RefSeq" id="WP_191249991.1">
    <property type="nucleotide sequence ID" value="NZ_BNCI01000001.1"/>
</dbReference>
<gene>
    <name evidence="4" type="ORF">GCM10017044_05180</name>
</gene>
<sequence length="677" mass="71286">MGYTLDIDTGGTFTDGFVVHDGDARLVKVPTTPHDLTICFQETIAAAAEVFGVSVEDFLSEADIIRFSNTIGTNTIIQRDGSKIGLLLSKGMKSLAPTGGDDGKAPLVDPEMVMEIAETTDEAGKATKAPDATEVLKAVQELVDRGARGIVVSFENSHLNAENEQAVRRIIKAEYPRDYLGSVSSFLSSDITARAGSRERLNSAVLNAYIHAKLARLLYKAGEDLRQKGYRKTLFIGHNNASVARVAKTRAINTYNSGPAAGLLGAREIGALYGYDNLISTDMGGTSYDIGYVKDGLASYALQPDVEGFPCNLPMMAIRALGTGGGSIARVEGGAVKVGPQSSGALPGPACFNLGGSKPTVTDANLVLGVLDPDFFLGGTMKLYADKAREVIERDIAGPLGITVEEAAQKILDTVNREMGRAVADVATNFDADAAPVVIAYGGAGGLHACGIAAEAGTPKVIMTPFSSVSSAYSSSLMDVGHVYYARAGVALDEKIDADLLDKLVSKSWQEAVRDMRGEGFGEDALTGELQLFVKSKGGDKEVLIPAPLGFYKDNAALDVVLKLAQETLAAEGENPDAALSLETLAVRVSAEISHYVTSEMPVTADDPAQAVKAHRPLYIASKSSFADVPVYDRDKLGCGAAISGPAIVESDKTSILVPEGWKMTLDTFNNAVLEGE</sequence>
<name>A0A919E4X7_9PROT</name>
<evidence type="ECO:0000259" key="3">
    <source>
        <dbReference type="Pfam" id="PF19278"/>
    </source>
</evidence>
<dbReference type="EMBL" id="BNCI01000001">
    <property type="protein sequence ID" value="GHF14054.1"/>
    <property type="molecule type" value="Genomic_DNA"/>
</dbReference>
<dbReference type="GO" id="GO:0017168">
    <property type="term" value="F:5-oxoprolinase (ATP-hydrolyzing) activity"/>
    <property type="evidence" value="ECO:0007669"/>
    <property type="project" value="TreeGrafter"/>
</dbReference>
<dbReference type="InterPro" id="IPR045079">
    <property type="entry name" value="Oxoprolinase-like"/>
</dbReference>
<feature type="domain" description="Hydantoinase/oxoprolinase N-terminal" evidence="2">
    <location>
        <begin position="7"/>
        <end position="174"/>
    </location>
</feature>
<dbReference type="AlphaFoldDB" id="A0A919E4X7"/>
<evidence type="ECO:0000259" key="1">
    <source>
        <dbReference type="Pfam" id="PF01968"/>
    </source>
</evidence>
<dbReference type="InterPro" id="IPR008040">
    <property type="entry name" value="Hydant_A_N"/>
</dbReference>
<evidence type="ECO:0000259" key="2">
    <source>
        <dbReference type="Pfam" id="PF05378"/>
    </source>
</evidence>
<feature type="domain" description="Acetophenone carboxylase-like C-terminal" evidence="3">
    <location>
        <begin position="510"/>
        <end position="669"/>
    </location>
</feature>
<dbReference type="Proteomes" id="UP000630923">
    <property type="component" value="Unassembled WGS sequence"/>
</dbReference>
<protein>
    <submittedName>
        <fullName evidence="4">5-oxoprolinase</fullName>
    </submittedName>
</protein>
<proteinExistence type="predicted"/>
<organism evidence="4 5">
    <name type="scientific">Kordiimonas sediminis</name>
    <dbReference type="NCBI Taxonomy" id="1735581"/>
    <lineage>
        <taxon>Bacteria</taxon>
        <taxon>Pseudomonadati</taxon>
        <taxon>Pseudomonadota</taxon>
        <taxon>Alphaproteobacteria</taxon>
        <taxon>Kordiimonadales</taxon>
        <taxon>Kordiimonadaceae</taxon>
        <taxon>Kordiimonas</taxon>
    </lineage>
</organism>
<dbReference type="PANTHER" id="PTHR11365">
    <property type="entry name" value="5-OXOPROLINASE RELATED"/>
    <property type="match status" value="1"/>
</dbReference>
<dbReference type="Pfam" id="PF19278">
    <property type="entry name" value="Hydant_A_C"/>
    <property type="match status" value="1"/>
</dbReference>
<comment type="caution">
    <text evidence="4">The sequence shown here is derived from an EMBL/GenBank/DDBJ whole genome shotgun (WGS) entry which is preliminary data.</text>
</comment>
<keyword evidence="5" id="KW-1185">Reference proteome</keyword>
<reference evidence="4" key="1">
    <citation type="journal article" date="2014" name="Int. J. Syst. Evol. Microbiol.">
        <title>Complete genome sequence of Corynebacterium casei LMG S-19264T (=DSM 44701T), isolated from a smear-ripened cheese.</title>
        <authorList>
            <consortium name="US DOE Joint Genome Institute (JGI-PGF)"/>
            <person name="Walter F."/>
            <person name="Albersmeier A."/>
            <person name="Kalinowski J."/>
            <person name="Ruckert C."/>
        </authorList>
    </citation>
    <scope>NUCLEOTIDE SEQUENCE</scope>
    <source>
        <strain evidence="4">KCTC 42590</strain>
    </source>
</reference>
<dbReference type="InterPro" id="IPR049517">
    <property type="entry name" value="ACX-like_C"/>
</dbReference>